<dbReference type="EMBL" id="ASPP01006556">
    <property type="protein sequence ID" value="ETO28630.1"/>
    <property type="molecule type" value="Genomic_DNA"/>
</dbReference>
<feature type="domain" description="GGDEF" evidence="3">
    <location>
        <begin position="107"/>
        <end position="244"/>
    </location>
</feature>
<comment type="caution">
    <text evidence="4">The sequence shown here is derived from an EMBL/GenBank/DDBJ whole genome shotgun (WGS) entry which is preliminary data.</text>
</comment>
<keyword evidence="2" id="KW-0812">Transmembrane</keyword>
<dbReference type="InterPro" id="IPR043128">
    <property type="entry name" value="Rev_trsase/Diguanyl_cyclase"/>
</dbReference>
<dbReference type="Gene3D" id="3.30.70.270">
    <property type="match status" value="1"/>
</dbReference>
<protein>
    <recommendedName>
        <fullName evidence="3">GGDEF domain-containing protein</fullName>
    </recommendedName>
</protein>
<accession>X6NQQ7</accession>
<feature type="compositionally biased region" description="Low complexity" evidence="1">
    <location>
        <begin position="63"/>
        <end position="73"/>
    </location>
</feature>
<feature type="region of interest" description="Disordered" evidence="1">
    <location>
        <begin position="268"/>
        <end position="288"/>
    </location>
</feature>
<feature type="region of interest" description="Disordered" evidence="1">
    <location>
        <begin position="33"/>
        <end position="82"/>
    </location>
</feature>
<feature type="transmembrane region" description="Helical" evidence="2">
    <location>
        <begin position="368"/>
        <end position="390"/>
    </location>
</feature>
<feature type="transmembrane region" description="Helical" evidence="2">
    <location>
        <begin position="314"/>
        <end position="335"/>
    </location>
</feature>
<evidence type="ECO:0000313" key="4">
    <source>
        <dbReference type="EMBL" id="ETO28630.1"/>
    </source>
</evidence>
<reference evidence="4 5" key="1">
    <citation type="journal article" date="2013" name="Curr. Biol.">
        <title>The Genome of the Foraminiferan Reticulomyxa filosa.</title>
        <authorList>
            <person name="Glockner G."/>
            <person name="Hulsmann N."/>
            <person name="Schleicher M."/>
            <person name="Noegel A.A."/>
            <person name="Eichinger L."/>
            <person name="Gallinger C."/>
            <person name="Pawlowski J."/>
            <person name="Sierra R."/>
            <person name="Euteneuer U."/>
            <person name="Pillet L."/>
            <person name="Moustafa A."/>
            <person name="Platzer M."/>
            <person name="Groth M."/>
            <person name="Szafranski K."/>
            <person name="Schliwa M."/>
        </authorList>
    </citation>
    <scope>NUCLEOTIDE SEQUENCE [LARGE SCALE GENOMIC DNA]</scope>
</reference>
<feature type="region of interest" description="Disordered" evidence="1">
    <location>
        <begin position="205"/>
        <end position="231"/>
    </location>
</feature>
<dbReference type="AlphaFoldDB" id="X6NQQ7"/>
<dbReference type="Proteomes" id="UP000023152">
    <property type="component" value="Unassembled WGS sequence"/>
</dbReference>
<keyword evidence="2" id="KW-1133">Transmembrane helix</keyword>
<feature type="compositionally biased region" description="Polar residues" evidence="1">
    <location>
        <begin position="205"/>
        <end position="224"/>
    </location>
</feature>
<keyword evidence="2" id="KW-0472">Membrane</keyword>
<feature type="non-terminal residue" evidence="4">
    <location>
        <position position="1"/>
    </location>
</feature>
<dbReference type="SUPFAM" id="SSF55073">
    <property type="entry name" value="Nucleotide cyclase"/>
    <property type="match status" value="1"/>
</dbReference>
<evidence type="ECO:0000259" key="3">
    <source>
        <dbReference type="PROSITE" id="PS50887"/>
    </source>
</evidence>
<dbReference type="InterPro" id="IPR000160">
    <property type="entry name" value="GGDEF_dom"/>
</dbReference>
<sequence length="405" mass="45376">DVATLSRNFITGLPNNNAFLQTCETIFNEHKHNTSMQDKHGSKSPDLSSSNSPVAPGRSRIRSGTNDSGTSDSTLHDDVFGIDDPDMAKHTKELDPLGLLPDADDAHEWGLLLMSIDDFQDATDQLGGISVRDQFLQHVSGLLHSKISNENQKLFHLDLDLFALVLPVESSEQLLAVSGAIISHLQQSAITLDLDKNRLSKLTLSGSASDKESQTTMLVPPTTTEEIKTRSHSKTRSYRLVWDGPTNTAKVWLTISIGISLLRKQSDTLDKGDNSQQQQQQQQQYDRSPADWIQKADLSLQRARSKGKNCVGPLYVFNVFPICLSLALYTCHMTLSKFLLYIMFRIDQLMSESDFKHVSAKSIQMTHFMFYMSMSLILCVMCVCVCTRYLTSFSLFSFLFSSMNW</sequence>
<evidence type="ECO:0000256" key="2">
    <source>
        <dbReference type="SAM" id="Phobius"/>
    </source>
</evidence>
<gene>
    <name evidence="4" type="ORF">RFI_08500</name>
</gene>
<feature type="compositionally biased region" description="Basic and acidic residues" evidence="1">
    <location>
        <begin position="33"/>
        <end position="43"/>
    </location>
</feature>
<evidence type="ECO:0000256" key="1">
    <source>
        <dbReference type="SAM" id="MobiDB-lite"/>
    </source>
</evidence>
<organism evidence="4 5">
    <name type="scientific">Reticulomyxa filosa</name>
    <dbReference type="NCBI Taxonomy" id="46433"/>
    <lineage>
        <taxon>Eukaryota</taxon>
        <taxon>Sar</taxon>
        <taxon>Rhizaria</taxon>
        <taxon>Retaria</taxon>
        <taxon>Foraminifera</taxon>
        <taxon>Monothalamids</taxon>
        <taxon>Reticulomyxidae</taxon>
        <taxon>Reticulomyxa</taxon>
    </lineage>
</organism>
<dbReference type="Pfam" id="PF00990">
    <property type="entry name" value="GGDEF"/>
    <property type="match status" value="1"/>
</dbReference>
<dbReference type="PROSITE" id="PS50887">
    <property type="entry name" value="GGDEF"/>
    <property type="match status" value="1"/>
</dbReference>
<name>X6NQQ7_RETFI</name>
<dbReference type="InterPro" id="IPR029787">
    <property type="entry name" value="Nucleotide_cyclase"/>
</dbReference>
<proteinExistence type="predicted"/>
<keyword evidence="5" id="KW-1185">Reference proteome</keyword>
<evidence type="ECO:0000313" key="5">
    <source>
        <dbReference type="Proteomes" id="UP000023152"/>
    </source>
</evidence>